<keyword evidence="3" id="KW-1185">Reference proteome</keyword>
<protein>
    <recommendedName>
        <fullName evidence="4">DUF4352 domain-containing protein</fullName>
    </recommendedName>
</protein>
<reference evidence="2 3" key="1">
    <citation type="journal article" date="2019" name="Int. J. Syst. Evol. Microbiol.">
        <title>The Global Catalogue of Microorganisms (GCM) 10K type strain sequencing project: providing services to taxonomists for standard genome sequencing and annotation.</title>
        <authorList>
            <consortium name="The Broad Institute Genomics Platform"/>
            <consortium name="The Broad Institute Genome Sequencing Center for Infectious Disease"/>
            <person name="Wu L."/>
            <person name="Ma J."/>
        </authorList>
    </citation>
    <scope>NUCLEOTIDE SEQUENCE [LARGE SCALE GENOMIC DNA]</scope>
    <source>
        <strain evidence="2 3">JCM 14969</strain>
    </source>
</reference>
<organism evidence="2 3">
    <name type="scientific">Kribbella sancticallisti</name>
    <dbReference type="NCBI Taxonomy" id="460087"/>
    <lineage>
        <taxon>Bacteria</taxon>
        <taxon>Bacillati</taxon>
        <taxon>Actinomycetota</taxon>
        <taxon>Actinomycetes</taxon>
        <taxon>Propionibacteriales</taxon>
        <taxon>Kribbellaceae</taxon>
        <taxon>Kribbella</taxon>
    </lineage>
</organism>
<name>A0ABN2CUV9_9ACTN</name>
<dbReference type="EMBL" id="BAAAOS010000017">
    <property type="protein sequence ID" value="GAA1564273.1"/>
    <property type="molecule type" value="Genomic_DNA"/>
</dbReference>
<gene>
    <name evidence="2" type="ORF">GCM10009789_16930</name>
</gene>
<comment type="caution">
    <text evidence="2">The sequence shown here is derived from an EMBL/GenBank/DDBJ whole genome shotgun (WGS) entry which is preliminary data.</text>
</comment>
<feature type="transmembrane region" description="Helical" evidence="1">
    <location>
        <begin position="24"/>
        <end position="44"/>
    </location>
</feature>
<sequence>MESLDDVIDAMIADRVIHRHRRKWVIALALVVVAALIILATGGWKEKKGRTVETLTAPVTVEAGRYEFGFSTAEIIRRPKTSTQPAETRVELKMEVKNIDSEEQESDSLQGKFLVLVPGGGQDPIESNGATCRGELNYVFVYGLPAETCTAKFEVPADFTGETLEFGVLGEKYESDNGLLGASEKPYWHLEEPTAVVRVPATTVTETK</sequence>
<keyword evidence="1" id="KW-0472">Membrane</keyword>
<keyword evidence="1" id="KW-1133">Transmembrane helix</keyword>
<evidence type="ECO:0000313" key="3">
    <source>
        <dbReference type="Proteomes" id="UP001500393"/>
    </source>
</evidence>
<evidence type="ECO:0000256" key="1">
    <source>
        <dbReference type="SAM" id="Phobius"/>
    </source>
</evidence>
<dbReference type="Proteomes" id="UP001500393">
    <property type="component" value="Unassembled WGS sequence"/>
</dbReference>
<dbReference type="RefSeq" id="WP_344211598.1">
    <property type="nucleotide sequence ID" value="NZ_BAAAOS010000017.1"/>
</dbReference>
<accession>A0ABN2CUV9</accession>
<proteinExistence type="predicted"/>
<evidence type="ECO:0000313" key="2">
    <source>
        <dbReference type="EMBL" id="GAA1564273.1"/>
    </source>
</evidence>
<keyword evidence="1" id="KW-0812">Transmembrane</keyword>
<evidence type="ECO:0008006" key="4">
    <source>
        <dbReference type="Google" id="ProtNLM"/>
    </source>
</evidence>